<reference evidence="3" key="1">
    <citation type="submission" date="2023-06" db="EMBL/GenBank/DDBJ databases">
        <authorList>
            <person name="Jiang Y."/>
            <person name="Liu Q."/>
        </authorList>
    </citation>
    <scope>NUCLEOTIDE SEQUENCE</scope>
    <source>
        <strain evidence="3">CGMCC 1.12089</strain>
    </source>
</reference>
<dbReference type="Pfam" id="PF03401">
    <property type="entry name" value="TctC"/>
    <property type="match status" value="1"/>
</dbReference>
<dbReference type="InterPro" id="IPR005064">
    <property type="entry name" value="BUG"/>
</dbReference>
<dbReference type="PIRSF" id="PIRSF017082">
    <property type="entry name" value="YflP"/>
    <property type="match status" value="1"/>
</dbReference>
<name>A0ABT7NAQ8_9BURK</name>
<dbReference type="PANTHER" id="PTHR42928">
    <property type="entry name" value="TRICARBOXYLATE-BINDING PROTEIN"/>
    <property type="match status" value="1"/>
</dbReference>
<keyword evidence="4" id="KW-1185">Reference proteome</keyword>
<comment type="similarity">
    <text evidence="1">Belongs to the UPF0065 (bug) family.</text>
</comment>
<sequence length="326" mass="33820">MTGSNGKAAVGGALVLAVGSFLSQSASAQDWPTHPIRMIVPAAAGGSTDIGARQVAKVMAAELGQPVVVDNKGGAGGRLGAQEAARATPDGYTLIYGNSITHALLPATSKSVNYDPLKSFAPAGNVFWYSTLLVCNPKLPFGDVAGYIAYAKVNPGKLNIATAGLGSGNHFSSELMSQMAGIKVTHVPYKGNAPAVQDVMGGAADCIQLSEAKSYLDAGRLKALGTTGKARDPRFPNVRTVDEQGLKGFDATWWQGVFAPAGTPPNVMVKLAAAVRKAAEDPSTKTVVFDSGFVPEYVAPAQVEKRIQADMAKFRKLAADTGIELE</sequence>
<protein>
    <submittedName>
        <fullName evidence="3">Tripartite tricarboxylate transporter substrate binding protein</fullName>
    </submittedName>
</protein>
<proteinExistence type="inferred from homology"/>
<evidence type="ECO:0000313" key="3">
    <source>
        <dbReference type="EMBL" id="MDM0045030.1"/>
    </source>
</evidence>
<gene>
    <name evidence="3" type="ORF">QTH91_11105</name>
</gene>
<accession>A0ABT7NAQ8</accession>
<dbReference type="InterPro" id="IPR042100">
    <property type="entry name" value="Bug_dom1"/>
</dbReference>
<organism evidence="3 4">
    <name type="scientific">Variovorax dokdonensis</name>
    <dbReference type="NCBI Taxonomy" id="344883"/>
    <lineage>
        <taxon>Bacteria</taxon>
        <taxon>Pseudomonadati</taxon>
        <taxon>Pseudomonadota</taxon>
        <taxon>Betaproteobacteria</taxon>
        <taxon>Burkholderiales</taxon>
        <taxon>Comamonadaceae</taxon>
        <taxon>Variovorax</taxon>
    </lineage>
</organism>
<dbReference type="EMBL" id="JASZYV010000002">
    <property type="protein sequence ID" value="MDM0045030.1"/>
    <property type="molecule type" value="Genomic_DNA"/>
</dbReference>
<keyword evidence="2" id="KW-0732">Signal</keyword>
<dbReference type="Proteomes" id="UP001174908">
    <property type="component" value="Unassembled WGS sequence"/>
</dbReference>
<feature type="chain" id="PRO_5046430641" evidence="2">
    <location>
        <begin position="29"/>
        <end position="326"/>
    </location>
</feature>
<dbReference type="Gene3D" id="3.40.190.10">
    <property type="entry name" value="Periplasmic binding protein-like II"/>
    <property type="match status" value="1"/>
</dbReference>
<dbReference type="RefSeq" id="WP_286660136.1">
    <property type="nucleotide sequence ID" value="NZ_JASZYV010000002.1"/>
</dbReference>
<dbReference type="PANTHER" id="PTHR42928:SF5">
    <property type="entry name" value="BLR1237 PROTEIN"/>
    <property type="match status" value="1"/>
</dbReference>
<dbReference type="CDD" id="cd07012">
    <property type="entry name" value="PBP2_Bug_TTT"/>
    <property type="match status" value="1"/>
</dbReference>
<evidence type="ECO:0000256" key="2">
    <source>
        <dbReference type="SAM" id="SignalP"/>
    </source>
</evidence>
<feature type="signal peptide" evidence="2">
    <location>
        <begin position="1"/>
        <end position="28"/>
    </location>
</feature>
<evidence type="ECO:0000313" key="4">
    <source>
        <dbReference type="Proteomes" id="UP001174908"/>
    </source>
</evidence>
<evidence type="ECO:0000256" key="1">
    <source>
        <dbReference type="ARBA" id="ARBA00006987"/>
    </source>
</evidence>
<dbReference type="Gene3D" id="3.40.190.150">
    <property type="entry name" value="Bordetella uptake gene, domain 1"/>
    <property type="match status" value="1"/>
</dbReference>
<dbReference type="SUPFAM" id="SSF53850">
    <property type="entry name" value="Periplasmic binding protein-like II"/>
    <property type="match status" value="1"/>
</dbReference>
<comment type="caution">
    <text evidence="3">The sequence shown here is derived from an EMBL/GenBank/DDBJ whole genome shotgun (WGS) entry which is preliminary data.</text>
</comment>